<evidence type="ECO:0000313" key="3">
    <source>
        <dbReference type="Proteomes" id="UP000054466"/>
    </source>
</evidence>
<evidence type="ECO:0000256" key="1">
    <source>
        <dbReference type="SAM" id="MobiDB-lite"/>
    </source>
</evidence>
<reference evidence="2 3" key="1">
    <citation type="submission" date="2015-01" db="EMBL/GenBank/DDBJ databases">
        <title>The Genome Sequence of Cladophialophora immunda CBS83496.</title>
        <authorList>
            <consortium name="The Broad Institute Genomics Platform"/>
            <person name="Cuomo C."/>
            <person name="de Hoog S."/>
            <person name="Gorbushina A."/>
            <person name="Stielow B."/>
            <person name="Teixiera M."/>
            <person name="Abouelleil A."/>
            <person name="Chapman S.B."/>
            <person name="Priest M."/>
            <person name="Young S.K."/>
            <person name="Wortman J."/>
            <person name="Nusbaum C."/>
            <person name="Birren B."/>
        </authorList>
    </citation>
    <scope>NUCLEOTIDE SEQUENCE [LARGE SCALE GENOMIC DNA]</scope>
    <source>
        <strain evidence="2 3">CBS 83496</strain>
    </source>
</reference>
<organism evidence="2 3">
    <name type="scientific">Cladophialophora immunda</name>
    <dbReference type="NCBI Taxonomy" id="569365"/>
    <lineage>
        <taxon>Eukaryota</taxon>
        <taxon>Fungi</taxon>
        <taxon>Dikarya</taxon>
        <taxon>Ascomycota</taxon>
        <taxon>Pezizomycotina</taxon>
        <taxon>Eurotiomycetes</taxon>
        <taxon>Chaetothyriomycetidae</taxon>
        <taxon>Chaetothyriales</taxon>
        <taxon>Herpotrichiellaceae</taxon>
        <taxon>Cladophialophora</taxon>
    </lineage>
</organism>
<sequence length="105" mass="11680">MPGKSQPDNQVPAGPVLDFLHRQTRRRRASHPSELDRDRGFGAFFAFPESIRRGWTSHPRGSCQRPWGNGGMVVWWHGGTRVNGSWCDSAAVGNPNPRDPETAMA</sequence>
<dbReference type="AlphaFoldDB" id="A0A0D2CHV4"/>
<keyword evidence="3" id="KW-1185">Reference proteome</keyword>
<dbReference type="RefSeq" id="XP_016243355.1">
    <property type="nucleotide sequence ID" value="XM_016398793.1"/>
</dbReference>
<dbReference type="VEuPathDB" id="FungiDB:PV07_11362"/>
<dbReference type="EMBL" id="KN847046">
    <property type="protein sequence ID" value="KIW23139.1"/>
    <property type="molecule type" value="Genomic_DNA"/>
</dbReference>
<name>A0A0D2CHV4_9EURO</name>
<protein>
    <submittedName>
        <fullName evidence="2">Uncharacterized protein</fullName>
    </submittedName>
</protein>
<accession>A0A0D2CHV4</accession>
<dbReference type="HOGENOM" id="CLU_2236322_0_0_1"/>
<gene>
    <name evidence="2" type="ORF">PV07_11362</name>
</gene>
<feature type="region of interest" description="Disordered" evidence="1">
    <location>
        <begin position="1"/>
        <end position="35"/>
    </location>
</feature>
<proteinExistence type="predicted"/>
<evidence type="ECO:0000313" key="2">
    <source>
        <dbReference type="EMBL" id="KIW23139.1"/>
    </source>
</evidence>
<dbReference type="Proteomes" id="UP000054466">
    <property type="component" value="Unassembled WGS sequence"/>
</dbReference>
<dbReference type="GeneID" id="27350556"/>